<gene>
    <name evidence="1" type="ORF">FN924_08880</name>
</gene>
<evidence type="ECO:0000313" key="2">
    <source>
        <dbReference type="Proteomes" id="UP000315215"/>
    </source>
</evidence>
<protein>
    <submittedName>
        <fullName evidence="1">Uncharacterized protein</fullName>
    </submittedName>
</protein>
<proteinExistence type="predicted"/>
<dbReference type="RefSeq" id="WP_143893697.1">
    <property type="nucleotide sequence ID" value="NZ_CP041666.1"/>
</dbReference>
<organism evidence="1 2">
    <name type="scientific">Radiobacillus deserti</name>
    <dbReference type="NCBI Taxonomy" id="2594883"/>
    <lineage>
        <taxon>Bacteria</taxon>
        <taxon>Bacillati</taxon>
        <taxon>Bacillota</taxon>
        <taxon>Bacilli</taxon>
        <taxon>Bacillales</taxon>
        <taxon>Bacillaceae</taxon>
        <taxon>Radiobacillus</taxon>
    </lineage>
</organism>
<dbReference type="Proteomes" id="UP000315215">
    <property type="component" value="Chromosome"/>
</dbReference>
<name>A0A516KFV7_9BACI</name>
<reference evidence="1 2" key="1">
    <citation type="submission" date="2019-07" db="EMBL/GenBank/DDBJ databases">
        <authorList>
            <person name="Li J."/>
        </authorList>
    </citation>
    <scope>NUCLEOTIDE SEQUENCE [LARGE SCALE GENOMIC DNA]</scope>
    <source>
        <strain evidence="1 2">TKL69</strain>
    </source>
</reference>
<dbReference type="KEGG" id="aqt:FN924_08880"/>
<dbReference type="AlphaFoldDB" id="A0A516KFV7"/>
<evidence type="ECO:0000313" key="1">
    <source>
        <dbReference type="EMBL" id="QDP40277.1"/>
    </source>
</evidence>
<dbReference type="EMBL" id="CP041666">
    <property type="protein sequence ID" value="QDP40277.1"/>
    <property type="molecule type" value="Genomic_DNA"/>
</dbReference>
<keyword evidence="2" id="KW-1185">Reference proteome</keyword>
<accession>A0A516KFV7</accession>
<sequence>MKKRAPIHIDDIMIRTMEDTASVNVGKVRVCQNHNVTKTNMVAGQVTGDNTKSYVISSHSDIYDMDQSDQVIRCLKNKKYRLI</sequence>